<evidence type="ECO:0000256" key="1">
    <source>
        <dbReference type="ARBA" id="ARBA00022801"/>
    </source>
</evidence>
<dbReference type="InterPro" id="IPR029021">
    <property type="entry name" value="Prot-tyrosine_phosphatase-like"/>
</dbReference>
<dbReference type="Gene3D" id="3.90.190.10">
    <property type="entry name" value="Protein tyrosine phosphatase superfamily"/>
    <property type="match status" value="1"/>
</dbReference>
<evidence type="ECO:0000313" key="4">
    <source>
        <dbReference type="Proteomes" id="UP000002208"/>
    </source>
</evidence>
<proteinExistence type="predicted"/>
<reference evidence="3 4" key="1">
    <citation type="journal article" date="2009" name="PLoS Genet.">
        <title>Alliance of proteomics and genomics to unravel the specificities of Sahara bacterium Deinococcus deserti.</title>
        <authorList>
            <person name="de Groot A."/>
            <person name="Dulermo R."/>
            <person name="Ortet P."/>
            <person name="Blanchard L."/>
            <person name="Guerin P."/>
            <person name="Fernandez B."/>
            <person name="Vacherie B."/>
            <person name="Dossat C."/>
            <person name="Jolivet E."/>
            <person name="Siguier P."/>
            <person name="Chandler M."/>
            <person name="Barakat M."/>
            <person name="Dedieu A."/>
            <person name="Barbe V."/>
            <person name="Heulin T."/>
            <person name="Sommer S."/>
            <person name="Achouak W."/>
            <person name="Armengaud J."/>
        </authorList>
    </citation>
    <scope>NUCLEOTIDE SEQUENCE [LARGE SCALE GENOMIC DNA]</scope>
    <source>
        <strain evidence="4">DSM 17065 / CIP 109153 / LMG 22923 / VCD115</strain>
        <plasmid evidence="4">pDeide2</plasmid>
    </source>
</reference>
<dbReference type="SUPFAM" id="SSF52799">
    <property type="entry name" value="(Phosphotyrosine protein) phosphatases II"/>
    <property type="match status" value="1"/>
</dbReference>
<sequence>MGFRVVHARDMQTDLNRLRALGTTTLAGFTEVDEMAALRVPLDHLSQAAQHCGVNHLHYPIRDVTAPEGHDTRQAALTFAQELARRVESGETVTVYCRGGLGRSGMMAGAVLTVLGVPPAAAVQAVRSVRPGAIETRAQEEFVRWMAGTEAHETTPPGTQGRPV</sequence>
<dbReference type="AlphaFoldDB" id="C1D2W7"/>
<name>C1D2W7_DEIDV</name>
<organism evidence="3 4">
    <name type="scientific">Deinococcus deserti (strain DSM 17065 / CIP 109153 / LMG 22923 / VCD115)</name>
    <dbReference type="NCBI Taxonomy" id="546414"/>
    <lineage>
        <taxon>Bacteria</taxon>
        <taxon>Thermotogati</taxon>
        <taxon>Deinococcota</taxon>
        <taxon>Deinococci</taxon>
        <taxon>Deinococcales</taxon>
        <taxon>Deinococcaceae</taxon>
        <taxon>Deinococcus</taxon>
    </lineage>
</organism>
<gene>
    <name evidence="3" type="ordered locus">Deide_2p00890</name>
</gene>
<dbReference type="RefSeq" id="WP_012695226.1">
    <property type="nucleotide sequence ID" value="NC_012529.1"/>
</dbReference>
<dbReference type="SMART" id="SM00404">
    <property type="entry name" value="PTPc_motif"/>
    <property type="match status" value="1"/>
</dbReference>
<dbReference type="Pfam" id="PF22784">
    <property type="entry name" value="PTP-SAK"/>
    <property type="match status" value="1"/>
</dbReference>
<dbReference type="InterPro" id="IPR057023">
    <property type="entry name" value="PTP-SAK"/>
</dbReference>
<dbReference type="PANTHER" id="PTHR23339">
    <property type="entry name" value="TYROSINE SPECIFIC PROTEIN PHOSPHATASE AND DUAL SPECIFICITY PROTEIN PHOSPHATASE"/>
    <property type="match status" value="1"/>
</dbReference>
<geneLocation type="plasmid" evidence="4">
    <name>pDeide2</name>
</geneLocation>
<evidence type="ECO:0000259" key="2">
    <source>
        <dbReference type="PROSITE" id="PS50056"/>
    </source>
</evidence>
<dbReference type="InterPro" id="IPR050561">
    <property type="entry name" value="PTP"/>
</dbReference>
<dbReference type="Proteomes" id="UP000002208">
    <property type="component" value="Plasmid 2"/>
</dbReference>
<dbReference type="InterPro" id="IPR003595">
    <property type="entry name" value="Tyr_Pase_cat"/>
</dbReference>
<evidence type="ECO:0000313" key="3">
    <source>
        <dbReference type="EMBL" id="ACO47756.1"/>
    </source>
</evidence>
<keyword evidence="1" id="KW-0378">Hydrolase</keyword>
<feature type="domain" description="Tyrosine specific protein phosphatases" evidence="2">
    <location>
        <begin position="74"/>
        <end position="141"/>
    </location>
</feature>
<protein>
    <recommendedName>
        <fullName evidence="2">Tyrosine specific protein phosphatases domain-containing protein</fullName>
    </recommendedName>
</protein>
<keyword evidence="3" id="KW-0614">Plasmid</keyword>
<dbReference type="InterPro" id="IPR000387">
    <property type="entry name" value="Tyr_Pase_dom"/>
</dbReference>
<dbReference type="EMBL" id="CP001116">
    <property type="protein sequence ID" value="ACO47756.1"/>
    <property type="molecule type" value="Genomic_DNA"/>
</dbReference>
<accession>C1D2W7</accession>
<dbReference type="PROSITE" id="PS50056">
    <property type="entry name" value="TYR_PHOSPHATASE_2"/>
    <property type="match status" value="1"/>
</dbReference>
<dbReference type="GO" id="GO:0016791">
    <property type="term" value="F:phosphatase activity"/>
    <property type="evidence" value="ECO:0007669"/>
    <property type="project" value="UniProtKB-ARBA"/>
</dbReference>
<dbReference type="KEGG" id="ddr:Deide_2p00890"/>
<dbReference type="FunFam" id="3.90.190.10:FF:000157">
    <property type="entry name" value="Protein-tyrosine phosphatase"/>
    <property type="match status" value="1"/>
</dbReference>
<dbReference type="HOGENOM" id="CLU_047330_5_2_0"/>
<keyword evidence="4" id="KW-1185">Reference proteome</keyword>
<dbReference type="OrthoDB" id="9806482at2"/>